<dbReference type="InterPro" id="IPR005151">
    <property type="entry name" value="Tail-specific_protease"/>
</dbReference>
<dbReference type="Pfam" id="PF03572">
    <property type="entry name" value="Peptidase_S41"/>
    <property type="match status" value="1"/>
</dbReference>
<dbReference type="Gene3D" id="3.30.750.44">
    <property type="match status" value="1"/>
</dbReference>
<reference evidence="3 4" key="1">
    <citation type="submission" date="2018-03" db="EMBL/GenBank/DDBJ databases">
        <title>The draft genome of Mesorhizobium sp. 6GN-30.</title>
        <authorList>
            <person name="Liu L."/>
            <person name="Li L."/>
            <person name="Wang T."/>
            <person name="Zhang X."/>
            <person name="Liang L."/>
        </authorList>
    </citation>
    <scope>NUCLEOTIDE SEQUENCE [LARGE SCALE GENOMIC DNA]</scope>
    <source>
        <strain evidence="3 4">6GN30</strain>
    </source>
</reference>
<feature type="signal peptide" evidence="1">
    <location>
        <begin position="1"/>
        <end position="22"/>
    </location>
</feature>
<dbReference type="InterPro" id="IPR029045">
    <property type="entry name" value="ClpP/crotonase-like_dom_sf"/>
</dbReference>
<dbReference type="GO" id="GO:0030288">
    <property type="term" value="C:outer membrane-bounded periplasmic space"/>
    <property type="evidence" value="ECO:0007669"/>
    <property type="project" value="TreeGrafter"/>
</dbReference>
<dbReference type="PANTHER" id="PTHR32060">
    <property type="entry name" value="TAIL-SPECIFIC PROTEASE"/>
    <property type="match status" value="1"/>
</dbReference>
<dbReference type="Proteomes" id="UP000241229">
    <property type="component" value="Unassembled WGS sequence"/>
</dbReference>
<dbReference type="Gene3D" id="2.30.42.10">
    <property type="match status" value="1"/>
</dbReference>
<comment type="caution">
    <text evidence="3">The sequence shown here is derived from an EMBL/GenBank/DDBJ whole genome shotgun (WGS) entry which is preliminary data.</text>
</comment>
<keyword evidence="3" id="KW-0378">Hydrolase</keyword>
<dbReference type="AlphaFoldDB" id="A0A2P7SJ49"/>
<feature type="domain" description="PDZ" evidence="2">
    <location>
        <begin position="132"/>
        <end position="196"/>
    </location>
</feature>
<dbReference type="InterPro" id="IPR041489">
    <property type="entry name" value="PDZ_6"/>
</dbReference>
<keyword evidence="4" id="KW-1185">Reference proteome</keyword>
<evidence type="ECO:0000259" key="2">
    <source>
        <dbReference type="PROSITE" id="PS50106"/>
    </source>
</evidence>
<organism evidence="3 4">
    <name type="scientific">Kumtagia ephedrae</name>
    <dbReference type="NCBI Taxonomy" id="2116701"/>
    <lineage>
        <taxon>Bacteria</taxon>
        <taxon>Pseudomonadati</taxon>
        <taxon>Pseudomonadota</taxon>
        <taxon>Alphaproteobacteria</taxon>
        <taxon>Hyphomicrobiales</taxon>
        <taxon>Phyllobacteriaceae</taxon>
        <taxon>Kumtagia</taxon>
    </lineage>
</organism>
<keyword evidence="3" id="KW-0645">Protease</keyword>
<protein>
    <submittedName>
        <fullName evidence="3">Carboxyl-terminal protease</fullName>
    </submittedName>
</protein>
<gene>
    <name evidence="3" type="ORF">C7I84_07920</name>
</gene>
<evidence type="ECO:0000313" key="3">
    <source>
        <dbReference type="EMBL" id="PSJ62526.1"/>
    </source>
</evidence>
<dbReference type="Gene3D" id="3.90.226.10">
    <property type="entry name" value="2-enoyl-CoA Hydratase, Chain A, domain 1"/>
    <property type="match status" value="1"/>
</dbReference>
<dbReference type="GO" id="GO:0006508">
    <property type="term" value="P:proteolysis"/>
    <property type="evidence" value="ECO:0007669"/>
    <property type="project" value="UniProtKB-KW"/>
</dbReference>
<dbReference type="Pfam" id="PF17820">
    <property type="entry name" value="PDZ_6"/>
    <property type="match status" value="1"/>
</dbReference>
<accession>A0A2P7SJ49</accession>
<dbReference type="GO" id="GO:0004175">
    <property type="term" value="F:endopeptidase activity"/>
    <property type="evidence" value="ECO:0007669"/>
    <property type="project" value="TreeGrafter"/>
</dbReference>
<dbReference type="GO" id="GO:0008236">
    <property type="term" value="F:serine-type peptidase activity"/>
    <property type="evidence" value="ECO:0007669"/>
    <property type="project" value="InterPro"/>
</dbReference>
<proteinExistence type="predicted"/>
<name>A0A2P7SJ49_9HYPH</name>
<dbReference type="SMART" id="SM00245">
    <property type="entry name" value="TSPc"/>
    <property type="match status" value="1"/>
</dbReference>
<dbReference type="SUPFAM" id="SSF52096">
    <property type="entry name" value="ClpP/crotonase"/>
    <property type="match status" value="1"/>
</dbReference>
<dbReference type="PROSITE" id="PS50106">
    <property type="entry name" value="PDZ"/>
    <property type="match status" value="1"/>
</dbReference>
<evidence type="ECO:0000313" key="4">
    <source>
        <dbReference type="Proteomes" id="UP000241229"/>
    </source>
</evidence>
<dbReference type="InterPro" id="IPR036034">
    <property type="entry name" value="PDZ_sf"/>
</dbReference>
<dbReference type="EMBL" id="PXYK01000006">
    <property type="protein sequence ID" value="PSJ62526.1"/>
    <property type="molecule type" value="Genomic_DNA"/>
</dbReference>
<dbReference type="CDD" id="cd07562">
    <property type="entry name" value="Peptidase_S41_TRI"/>
    <property type="match status" value="1"/>
</dbReference>
<keyword evidence="1" id="KW-0732">Signal</keyword>
<evidence type="ECO:0000256" key="1">
    <source>
        <dbReference type="SAM" id="SignalP"/>
    </source>
</evidence>
<dbReference type="PANTHER" id="PTHR32060:SF30">
    <property type="entry name" value="CARBOXY-TERMINAL PROCESSING PROTEASE CTPA"/>
    <property type="match status" value="1"/>
</dbReference>
<dbReference type="SUPFAM" id="SSF50156">
    <property type="entry name" value="PDZ domain-like"/>
    <property type="match status" value="1"/>
</dbReference>
<feature type="chain" id="PRO_5015194179" evidence="1">
    <location>
        <begin position="23"/>
        <end position="415"/>
    </location>
</feature>
<dbReference type="RefSeq" id="WP_106771628.1">
    <property type="nucleotide sequence ID" value="NZ_PXYK01000006.1"/>
</dbReference>
<sequence length="415" mass="45108">MRRTIPGLLALLVALGLAVAAAAEPLRSGHPVFDRAVQLVTREFYDGSALDRFNEAVRREIEDPRSPVGAESPPSRVDAAIEAILASLGVSHTDRFRPGTIDYYELADIFRYAIRDDRRRLFPPDGDASYPGIGMVARQDDGRWFVTDVYDGLPADRAGILVGDEIVTVDGKPYDEIASFREKVGMTVGIRLRRRADAEPVVVEAGVEHLRPLAMFERAIAQSAEIIERDGRKIGYVRLWTLAAPRSMEVVAEALARGPLKDAEGLLLDLRGRWGGGSADAAELFLGRTPPFRLIPRSGQDFLANVRWHRPVVAIVDEGTRSGLEVFAYALKLNGIPLVGTRTAGALLAGRAYVLPDDSLLELAVSDAVIGDNVRLEGAGVEPSVAVPFRLPYAAGGDAQREAATEEMRRILARG</sequence>
<dbReference type="GO" id="GO:0007165">
    <property type="term" value="P:signal transduction"/>
    <property type="evidence" value="ECO:0007669"/>
    <property type="project" value="TreeGrafter"/>
</dbReference>
<dbReference type="OrthoDB" id="9758793at2"/>
<dbReference type="InterPro" id="IPR001478">
    <property type="entry name" value="PDZ"/>
</dbReference>